<name>A0A3M6V7V1_9STRA</name>
<dbReference type="Proteomes" id="UP000286097">
    <property type="component" value="Unassembled WGS sequence"/>
</dbReference>
<reference evidence="4 5" key="1">
    <citation type="submission" date="2018-06" db="EMBL/GenBank/DDBJ databases">
        <title>Comparative genomics of downy mildews reveals potential adaptations to biotrophy.</title>
        <authorList>
            <person name="Fletcher K."/>
            <person name="Klosterman S.J."/>
            <person name="Derevnina L."/>
            <person name="Martin F."/>
            <person name="Koike S."/>
            <person name="Reyes Chin-Wo S."/>
            <person name="Mou B."/>
            <person name="Michelmore R."/>
        </authorList>
    </citation>
    <scope>NUCLEOTIDE SEQUENCE [LARGE SCALE GENOMIC DNA]</scope>
    <source>
        <strain evidence="3 5">R13</strain>
        <strain evidence="2 4">R14</strain>
    </source>
</reference>
<evidence type="ECO:0000313" key="4">
    <source>
        <dbReference type="Proteomes" id="UP000282087"/>
    </source>
</evidence>
<gene>
    <name evidence="3" type="ORF">DD237_003461</name>
    <name evidence="2" type="ORF">DD238_004111</name>
</gene>
<feature type="region of interest" description="Disordered" evidence="1">
    <location>
        <begin position="343"/>
        <end position="405"/>
    </location>
</feature>
<dbReference type="EMBL" id="QKXF01000156">
    <property type="protein sequence ID" value="RQM15457.1"/>
    <property type="molecule type" value="Genomic_DNA"/>
</dbReference>
<dbReference type="VEuPathDB" id="FungiDB:DD237_003461"/>
<feature type="compositionally biased region" description="Polar residues" evidence="1">
    <location>
        <begin position="364"/>
        <end position="395"/>
    </location>
</feature>
<keyword evidence="4" id="KW-1185">Reference proteome</keyword>
<proteinExistence type="predicted"/>
<protein>
    <recommendedName>
        <fullName evidence="6">BZIP domain-containing protein</fullName>
    </recommendedName>
</protein>
<dbReference type="EMBL" id="QLLG01000808">
    <property type="protein sequence ID" value="RMX62122.1"/>
    <property type="molecule type" value="Genomic_DNA"/>
</dbReference>
<evidence type="ECO:0000313" key="2">
    <source>
        <dbReference type="EMBL" id="RMX62122.1"/>
    </source>
</evidence>
<evidence type="ECO:0008006" key="6">
    <source>
        <dbReference type="Google" id="ProtNLM"/>
    </source>
</evidence>
<organism evidence="2 4">
    <name type="scientific">Peronospora effusa</name>
    <dbReference type="NCBI Taxonomy" id="542832"/>
    <lineage>
        <taxon>Eukaryota</taxon>
        <taxon>Sar</taxon>
        <taxon>Stramenopiles</taxon>
        <taxon>Oomycota</taxon>
        <taxon>Peronosporomycetes</taxon>
        <taxon>Peronosporales</taxon>
        <taxon>Peronosporaceae</taxon>
        <taxon>Peronospora</taxon>
    </lineage>
</organism>
<accession>A0A3M6V7V1</accession>
<evidence type="ECO:0000313" key="3">
    <source>
        <dbReference type="EMBL" id="RQM15457.1"/>
    </source>
</evidence>
<sequence length="416" mass="46762">MDKTLMYRPKLPSPPHPSNTSHVVYLENELSRFVPVTHLNLHNQPLDVMIRSLTSFRSSSECHQQRIQYLEDEQGKDSSDLNHMDAFSLAIVKRSKTNSERGRAFRARRKKYEDDLATIVNSLRQEVADLDFLFNVRANKVLRSRNSMGGSLVRLVREYFVLFEHGMPSLRSVGQKRPALLTDGPDINNNVGLLAAKQEAFLHSSMDTEMQFGGVSGREYLLDQWKRYTSYHSSFRVDLLSIEVSGEESDPIVTGRLDLRVVFSRATFENVFPHVADNEELMNKFIGREVIYHATNCFHFSPKGQILIYESNVGFVNALVQAGANVSDIALLMQQARIADESRLVDESDNNIGAQELEQDNLDEITSTDGNNSHGTSEKVTGVNSNTDHIESSGSDAEEVSSQETGSRLAIDFLLS</sequence>
<evidence type="ECO:0000313" key="5">
    <source>
        <dbReference type="Proteomes" id="UP000286097"/>
    </source>
</evidence>
<evidence type="ECO:0000256" key="1">
    <source>
        <dbReference type="SAM" id="MobiDB-lite"/>
    </source>
</evidence>
<dbReference type="OrthoDB" id="75885at2759"/>
<dbReference type="AlphaFoldDB" id="A0A3M6V7V1"/>
<dbReference type="Proteomes" id="UP000282087">
    <property type="component" value="Unassembled WGS sequence"/>
</dbReference>
<comment type="caution">
    <text evidence="2">The sequence shown here is derived from an EMBL/GenBank/DDBJ whole genome shotgun (WGS) entry which is preliminary data.</text>
</comment>